<feature type="transmembrane region" description="Helical" evidence="6">
    <location>
        <begin position="171"/>
        <end position="193"/>
    </location>
</feature>
<evidence type="ECO:0000256" key="5">
    <source>
        <dbReference type="ARBA" id="ARBA00023136"/>
    </source>
</evidence>
<keyword evidence="2 6" id="KW-1003">Cell membrane</keyword>
<evidence type="ECO:0000313" key="8">
    <source>
        <dbReference type="EMBL" id="OEJ69246.1"/>
    </source>
</evidence>
<dbReference type="GO" id="GO:0005886">
    <property type="term" value="C:plasma membrane"/>
    <property type="evidence" value="ECO:0007669"/>
    <property type="project" value="UniProtKB-SubCell"/>
</dbReference>
<organism evidence="8 9">
    <name type="scientific">Magnetovibrio blakemorei</name>
    <dbReference type="NCBI Taxonomy" id="28181"/>
    <lineage>
        <taxon>Bacteria</taxon>
        <taxon>Pseudomonadati</taxon>
        <taxon>Pseudomonadota</taxon>
        <taxon>Alphaproteobacteria</taxon>
        <taxon>Rhodospirillales</taxon>
        <taxon>Magnetovibrionaceae</taxon>
        <taxon>Magnetovibrio</taxon>
    </lineage>
</organism>
<proteinExistence type="inferred from homology"/>
<dbReference type="Pfam" id="PF09335">
    <property type="entry name" value="VTT_dom"/>
    <property type="match status" value="1"/>
</dbReference>
<name>A0A1E5QB36_9PROT</name>
<evidence type="ECO:0000256" key="4">
    <source>
        <dbReference type="ARBA" id="ARBA00022989"/>
    </source>
</evidence>
<dbReference type="PANTHER" id="PTHR12677">
    <property type="entry name" value="GOLGI APPARATUS MEMBRANE PROTEIN TVP38-RELATED"/>
    <property type="match status" value="1"/>
</dbReference>
<feature type="transmembrane region" description="Helical" evidence="6">
    <location>
        <begin position="213"/>
        <end position="230"/>
    </location>
</feature>
<feature type="domain" description="VTT" evidence="7">
    <location>
        <begin position="77"/>
        <end position="191"/>
    </location>
</feature>
<feature type="transmembrane region" description="Helical" evidence="6">
    <location>
        <begin position="86"/>
        <end position="112"/>
    </location>
</feature>
<evidence type="ECO:0000256" key="2">
    <source>
        <dbReference type="ARBA" id="ARBA00022475"/>
    </source>
</evidence>
<protein>
    <recommendedName>
        <fullName evidence="6">TVP38/TMEM64 family membrane protein</fullName>
    </recommendedName>
</protein>
<sequence>MTEDKTKVDVKRFLPLLLVVVGMGVFFASGANRYLSFTALSHHRADLLAFASEHGVASVMVFVATYIVVVGLSLPGGVWLTLAGGFVFGGVLAGIYVVFGATIGATLIFLAARTAFGDVLRGRAGAGVAKMEKGFRQNAFQYLLVLRLVPLFPFWLVNLVPALLNVKLSTYVTATLIGIIPGTFVYAHVGAGLGAVFESGAEPDLGIIFQPEILLPILALATLSLLPILYQKWK</sequence>
<evidence type="ECO:0000256" key="3">
    <source>
        <dbReference type="ARBA" id="ARBA00022692"/>
    </source>
</evidence>
<dbReference type="OrthoDB" id="9779114at2"/>
<dbReference type="RefSeq" id="WP_069956711.1">
    <property type="nucleotide sequence ID" value="NZ_MCGG01000008.1"/>
</dbReference>
<keyword evidence="9" id="KW-1185">Reference proteome</keyword>
<reference evidence="9" key="1">
    <citation type="submission" date="2016-07" db="EMBL/GenBank/DDBJ databases">
        <authorList>
            <person name="Florea S."/>
            <person name="Webb J.S."/>
            <person name="Jaromczyk J."/>
            <person name="Schardl C.L."/>
        </authorList>
    </citation>
    <scope>NUCLEOTIDE SEQUENCE [LARGE SCALE GENOMIC DNA]</scope>
    <source>
        <strain evidence="9">MV-1</strain>
    </source>
</reference>
<evidence type="ECO:0000256" key="6">
    <source>
        <dbReference type="RuleBase" id="RU366058"/>
    </source>
</evidence>
<gene>
    <name evidence="8" type="ORF">BEN30_03955</name>
</gene>
<keyword evidence="3 6" id="KW-0812">Transmembrane</keyword>
<feature type="transmembrane region" description="Helical" evidence="6">
    <location>
        <begin position="55"/>
        <end position="74"/>
    </location>
</feature>
<evidence type="ECO:0000259" key="7">
    <source>
        <dbReference type="Pfam" id="PF09335"/>
    </source>
</evidence>
<accession>A0A1E5QB36</accession>
<evidence type="ECO:0000256" key="1">
    <source>
        <dbReference type="ARBA" id="ARBA00004651"/>
    </source>
</evidence>
<comment type="similarity">
    <text evidence="6">Belongs to the TVP38/TMEM64 family.</text>
</comment>
<comment type="subcellular location">
    <subcellularLocation>
        <location evidence="1 6">Cell membrane</location>
        <topology evidence="1 6">Multi-pass membrane protein</topology>
    </subcellularLocation>
</comment>
<keyword evidence="4 6" id="KW-1133">Transmembrane helix</keyword>
<dbReference type="Proteomes" id="UP000095347">
    <property type="component" value="Unassembled WGS sequence"/>
</dbReference>
<dbReference type="PANTHER" id="PTHR12677:SF59">
    <property type="entry name" value="GOLGI APPARATUS MEMBRANE PROTEIN TVP38-RELATED"/>
    <property type="match status" value="1"/>
</dbReference>
<keyword evidence="5 6" id="KW-0472">Membrane</keyword>
<dbReference type="EMBL" id="MCGG01000008">
    <property type="protein sequence ID" value="OEJ69246.1"/>
    <property type="molecule type" value="Genomic_DNA"/>
</dbReference>
<dbReference type="STRING" id="28181.BEN30_03955"/>
<comment type="caution">
    <text evidence="8">The sequence shown here is derived from an EMBL/GenBank/DDBJ whole genome shotgun (WGS) entry which is preliminary data.</text>
</comment>
<dbReference type="InterPro" id="IPR015414">
    <property type="entry name" value="TMEM64"/>
</dbReference>
<dbReference type="InterPro" id="IPR032816">
    <property type="entry name" value="VTT_dom"/>
</dbReference>
<evidence type="ECO:0000313" key="9">
    <source>
        <dbReference type="Proteomes" id="UP000095347"/>
    </source>
</evidence>
<feature type="transmembrane region" description="Helical" evidence="6">
    <location>
        <begin position="12"/>
        <end position="35"/>
    </location>
</feature>
<dbReference type="AlphaFoldDB" id="A0A1E5QB36"/>
<feature type="transmembrane region" description="Helical" evidence="6">
    <location>
        <begin position="139"/>
        <end position="164"/>
    </location>
</feature>